<protein>
    <submittedName>
        <fullName evidence="2">Uncharacterized protein</fullName>
    </submittedName>
</protein>
<organism evidence="2 3">
    <name type="scientific">Triplophysa rosa</name>
    <name type="common">Cave loach</name>
    <dbReference type="NCBI Taxonomy" id="992332"/>
    <lineage>
        <taxon>Eukaryota</taxon>
        <taxon>Metazoa</taxon>
        <taxon>Chordata</taxon>
        <taxon>Craniata</taxon>
        <taxon>Vertebrata</taxon>
        <taxon>Euteleostomi</taxon>
        <taxon>Actinopterygii</taxon>
        <taxon>Neopterygii</taxon>
        <taxon>Teleostei</taxon>
        <taxon>Ostariophysi</taxon>
        <taxon>Cypriniformes</taxon>
        <taxon>Nemacheilidae</taxon>
        <taxon>Triplophysa</taxon>
    </lineage>
</organism>
<dbReference type="Proteomes" id="UP001059041">
    <property type="component" value="Linkage Group LG22"/>
</dbReference>
<evidence type="ECO:0000313" key="2">
    <source>
        <dbReference type="EMBL" id="KAI7793065.1"/>
    </source>
</evidence>
<accession>A0A9W7WBE6</accession>
<name>A0A9W7WBE6_TRIRA</name>
<evidence type="ECO:0000313" key="3">
    <source>
        <dbReference type="Proteomes" id="UP001059041"/>
    </source>
</evidence>
<dbReference type="AlphaFoldDB" id="A0A9W7WBE6"/>
<keyword evidence="3" id="KW-1185">Reference proteome</keyword>
<evidence type="ECO:0000256" key="1">
    <source>
        <dbReference type="SAM" id="MobiDB-lite"/>
    </source>
</evidence>
<sequence length="115" mass="12580">MINPALHRDKHPRFKSESALNPGFQWLLKTSLTDRSSTTVTSGLEQNSGADQELHSLILEPDLSQQTQTLAAARETGRFDMTSLQMCLALAFGPSGENRTSESGGSMHYESCLLP</sequence>
<feature type="region of interest" description="Disordered" evidence="1">
    <location>
        <begin position="95"/>
        <end position="115"/>
    </location>
</feature>
<gene>
    <name evidence="2" type="ORF">IRJ41_003699</name>
</gene>
<comment type="caution">
    <text evidence="2">The sequence shown here is derived from an EMBL/GenBank/DDBJ whole genome shotgun (WGS) entry which is preliminary data.</text>
</comment>
<proteinExistence type="predicted"/>
<dbReference type="EMBL" id="JAFHDT010000022">
    <property type="protein sequence ID" value="KAI7793065.1"/>
    <property type="molecule type" value="Genomic_DNA"/>
</dbReference>
<reference evidence="2" key="1">
    <citation type="submission" date="2021-02" db="EMBL/GenBank/DDBJ databases">
        <title>Comparative genomics reveals that relaxation of natural selection precedes convergent phenotypic evolution of cavefish.</title>
        <authorList>
            <person name="Peng Z."/>
        </authorList>
    </citation>
    <scope>NUCLEOTIDE SEQUENCE</scope>
    <source>
        <tissue evidence="2">Muscle</tissue>
    </source>
</reference>